<evidence type="ECO:0000256" key="5">
    <source>
        <dbReference type="ARBA" id="ARBA00023136"/>
    </source>
</evidence>
<dbReference type="RefSeq" id="WP_076704763.1">
    <property type="nucleotide sequence ID" value="NZ_CP015093.1"/>
</dbReference>
<evidence type="ECO:0000259" key="7">
    <source>
        <dbReference type="Pfam" id="PF00892"/>
    </source>
</evidence>
<evidence type="ECO:0000256" key="6">
    <source>
        <dbReference type="SAM" id="Phobius"/>
    </source>
</evidence>
<dbReference type="PANTHER" id="PTHR22911:SF6">
    <property type="entry name" value="SOLUTE CARRIER FAMILY 35 MEMBER G1"/>
    <property type="match status" value="1"/>
</dbReference>
<dbReference type="OrthoDB" id="9810329at2"/>
<feature type="transmembrane region" description="Helical" evidence="6">
    <location>
        <begin position="172"/>
        <end position="196"/>
    </location>
</feature>
<comment type="subcellular location">
    <subcellularLocation>
        <location evidence="1">Membrane</location>
        <topology evidence="1">Multi-pass membrane protein</topology>
    </subcellularLocation>
</comment>
<dbReference type="EMBL" id="CP015093">
    <property type="protein sequence ID" value="APZ54756.1"/>
    <property type="molecule type" value="Genomic_DNA"/>
</dbReference>
<dbReference type="AlphaFoldDB" id="A0A1P8UZG5"/>
<feature type="transmembrane region" description="Helical" evidence="6">
    <location>
        <begin position="208"/>
        <end position="232"/>
    </location>
</feature>
<feature type="domain" description="EamA" evidence="7">
    <location>
        <begin position="6"/>
        <end position="138"/>
    </location>
</feature>
<dbReference type="Gene3D" id="1.10.3730.20">
    <property type="match status" value="1"/>
</dbReference>
<name>A0A1P8UZG5_9RHOB</name>
<dbReference type="PANTHER" id="PTHR22911">
    <property type="entry name" value="ACYL-MALONYL CONDENSING ENZYME-RELATED"/>
    <property type="match status" value="1"/>
</dbReference>
<dbReference type="InterPro" id="IPR037185">
    <property type="entry name" value="EmrE-like"/>
</dbReference>
<dbReference type="KEGG" id="paby:Ga0080574_TMP4422"/>
<feature type="transmembrane region" description="Helical" evidence="6">
    <location>
        <begin position="37"/>
        <end position="56"/>
    </location>
</feature>
<reference evidence="8 9" key="1">
    <citation type="submission" date="2016-04" db="EMBL/GenBank/DDBJ databases">
        <title>Deep-sea bacteria in the southern Pacific.</title>
        <authorList>
            <person name="Tang K."/>
        </authorList>
    </citation>
    <scope>NUCLEOTIDE SEQUENCE [LARGE SCALE GENOMIC DNA]</scope>
    <source>
        <strain evidence="8 9">JLT2014</strain>
    </source>
</reference>
<organism evidence="8 9">
    <name type="scientific">Salipiger abyssi</name>
    <dbReference type="NCBI Taxonomy" id="1250539"/>
    <lineage>
        <taxon>Bacteria</taxon>
        <taxon>Pseudomonadati</taxon>
        <taxon>Pseudomonadota</taxon>
        <taxon>Alphaproteobacteria</taxon>
        <taxon>Rhodobacterales</taxon>
        <taxon>Roseobacteraceae</taxon>
        <taxon>Salipiger</taxon>
    </lineage>
</organism>
<dbReference type="STRING" id="1250539.Ga0080574_TMP4422"/>
<dbReference type="SUPFAM" id="SSF103481">
    <property type="entry name" value="Multidrug resistance efflux transporter EmrE"/>
    <property type="match status" value="2"/>
</dbReference>
<dbReference type="Proteomes" id="UP000187059">
    <property type="component" value="Chromosome"/>
</dbReference>
<feature type="domain" description="EamA" evidence="7">
    <location>
        <begin position="147"/>
        <end position="274"/>
    </location>
</feature>
<feature type="transmembrane region" description="Helical" evidence="6">
    <location>
        <begin position="7"/>
        <end position="25"/>
    </location>
</feature>
<evidence type="ECO:0000256" key="3">
    <source>
        <dbReference type="ARBA" id="ARBA00022692"/>
    </source>
</evidence>
<accession>A0A1P8UZG5</accession>
<evidence type="ECO:0000256" key="4">
    <source>
        <dbReference type="ARBA" id="ARBA00022989"/>
    </source>
</evidence>
<evidence type="ECO:0000256" key="1">
    <source>
        <dbReference type="ARBA" id="ARBA00004141"/>
    </source>
</evidence>
<keyword evidence="5 6" id="KW-0472">Membrane</keyword>
<sequence length="292" mass="31307">MSPTLKAVLWMSGAIVSFTSMAVAGREVSLDLDTFEILLYRSLIGVLIVTSVLFATGRRDEISTRHFRLHVIRNLSHFAGQNFWLYAVTVIPLAQVFALEFTSPLWVILLSPLVLGERLTPSRALAAAMGFVGVLIVARPTPETINAGLICAALAAVGFAGSAVYTRRLTRSVSIGCILFWLAVTQSVFGLICAGFDGDIALPAATSWPWVLLIAVAGLVAHFCLTTALSLAPAPVVMPIDFTRLPVVALVGMALYGEALDPYVFIGAAVIFGANYYNILRETRPHFAAPGQ</sequence>
<evidence type="ECO:0000313" key="9">
    <source>
        <dbReference type="Proteomes" id="UP000187059"/>
    </source>
</evidence>
<feature type="transmembrane region" description="Helical" evidence="6">
    <location>
        <begin position="145"/>
        <end position="166"/>
    </location>
</feature>
<comment type="similarity">
    <text evidence="2">Belongs to the drug/metabolite transporter (DMT) superfamily. 10 TMS drug/metabolite exporter (DME) (TC 2.A.7.3) family.</text>
</comment>
<dbReference type="GO" id="GO:0016020">
    <property type="term" value="C:membrane"/>
    <property type="evidence" value="ECO:0007669"/>
    <property type="project" value="UniProtKB-SubCell"/>
</dbReference>
<feature type="transmembrane region" description="Helical" evidence="6">
    <location>
        <begin position="121"/>
        <end position="138"/>
    </location>
</feature>
<proteinExistence type="inferred from homology"/>
<evidence type="ECO:0000256" key="2">
    <source>
        <dbReference type="ARBA" id="ARBA00009853"/>
    </source>
</evidence>
<keyword evidence="4 6" id="KW-1133">Transmembrane helix</keyword>
<keyword evidence="9" id="KW-1185">Reference proteome</keyword>
<feature type="transmembrane region" description="Helical" evidence="6">
    <location>
        <begin position="263"/>
        <end position="280"/>
    </location>
</feature>
<feature type="transmembrane region" description="Helical" evidence="6">
    <location>
        <begin position="83"/>
        <end position="109"/>
    </location>
</feature>
<protein>
    <submittedName>
        <fullName evidence="8">DMT(Drug/metabolite transporter) superfamily permease</fullName>
    </submittedName>
</protein>
<dbReference type="InterPro" id="IPR000620">
    <property type="entry name" value="EamA_dom"/>
</dbReference>
<keyword evidence="3 6" id="KW-0812">Transmembrane</keyword>
<gene>
    <name evidence="8" type="ORF">Ga0080574_TMP4422</name>
</gene>
<dbReference type="Pfam" id="PF00892">
    <property type="entry name" value="EamA"/>
    <property type="match status" value="2"/>
</dbReference>
<evidence type="ECO:0000313" key="8">
    <source>
        <dbReference type="EMBL" id="APZ54756.1"/>
    </source>
</evidence>